<dbReference type="InterPro" id="IPR015943">
    <property type="entry name" value="WD40/YVTN_repeat-like_dom_sf"/>
</dbReference>
<accession>A0ABQ9JJH9</accession>
<evidence type="ECO:0008006" key="3">
    <source>
        <dbReference type="Google" id="ProtNLM"/>
    </source>
</evidence>
<evidence type="ECO:0000313" key="2">
    <source>
        <dbReference type="Proteomes" id="UP001162164"/>
    </source>
</evidence>
<dbReference type="Gene3D" id="2.130.10.10">
    <property type="entry name" value="YVTN repeat-like/Quinoprotein amine dehydrogenase"/>
    <property type="match status" value="1"/>
</dbReference>
<gene>
    <name evidence="1" type="ORF">NQ317_008064</name>
</gene>
<protein>
    <recommendedName>
        <fullName evidence="3">WD repeat-containing protein 55 homolog</fullName>
    </recommendedName>
</protein>
<feature type="non-terminal residue" evidence="1">
    <location>
        <position position="159"/>
    </location>
</feature>
<dbReference type="SUPFAM" id="SSF50978">
    <property type="entry name" value="WD40 repeat-like"/>
    <property type="match status" value="1"/>
</dbReference>
<dbReference type="SMART" id="SM00320">
    <property type="entry name" value="WD40"/>
    <property type="match status" value="1"/>
</dbReference>
<evidence type="ECO:0000313" key="1">
    <source>
        <dbReference type="EMBL" id="KAJ8977822.1"/>
    </source>
</evidence>
<dbReference type="Proteomes" id="UP001162164">
    <property type="component" value="Unassembled WGS sequence"/>
</dbReference>
<comment type="caution">
    <text evidence="1">The sequence shown here is derived from an EMBL/GenBank/DDBJ whole genome shotgun (WGS) entry which is preliminary data.</text>
</comment>
<dbReference type="EMBL" id="JAPWTJ010000507">
    <property type="protein sequence ID" value="KAJ8977822.1"/>
    <property type="molecule type" value="Genomic_DNA"/>
</dbReference>
<organism evidence="1 2">
    <name type="scientific">Molorchus minor</name>
    <dbReference type="NCBI Taxonomy" id="1323400"/>
    <lineage>
        <taxon>Eukaryota</taxon>
        <taxon>Metazoa</taxon>
        <taxon>Ecdysozoa</taxon>
        <taxon>Arthropoda</taxon>
        <taxon>Hexapoda</taxon>
        <taxon>Insecta</taxon>
        <taxon>Pterygota</taxon>
        <taxon>Neoptera</taxon>
        <taxon>Endopterygota</taxon>
        <taxon>Coleoptera</taxon>
        <taxon>Polyphaga</taxon>
        <taxon>Cucujiformia</taxon>
        <taxon>Chrysomeloidea</taxon>
        <taxon>Cerambycidae</taxon>
        <taxon>Lamiinae</taxon>
        <taxon>Monochamini</taxon>
        <taxon>Molorchus</taxon>
    </lineage>
</organism>
<proteinExistence type="predicted"/>
<sequence length="159" mass="17974">MICDTGNLKTKIPHRKPVYGLSVNRENDNILATAGDDGRILLFDLRESSNQEHIKLLRISHDYSDQSTSEDAKMMAFFDSLVQREIEGWISTSDDSLTSDSDNDMSKGLSKYISRIFKNGKNTSEEPKKHKANRIAQLISKKKNRLAKMAHNKSSSSIK</sequence>
<keyword evidence="2" id="KW-1185">Reference proteome</keyword>
<reference evidence="1" key="1">
    <citation type="journal article" date="2023" name="Insect Mol. Biol.">
        <title>Genome sequencing provides insights into the evolution of gene families encoding plant cell wall-degrading enzymes in longhorned beetles.</title>
        <authorList>
            <person name="Shin N.R."/>
            <person name="Okamura Y."/>
            <person name="Kirsch R."/>
            <person name="Pauchet Y."/>
        </authorList>
    </citation>
    <scope>NUCLEOTIDE SEQUENCE</scope>
    <source>
        <strain evidence="1">MMC_N1</strain>
    </source>
</reference>
<dbReference type="InterPro" id="IPR001680">
    <property type="entry name" value="WD40_rpt"/>
</dbReference>
<name>A0ABQ9JJH9_9CUCU</name>
<dbReference type="InterPro" id="IPR036322">
    <property type="entry name" value="WD40_repeat_dom_sf"/>
</dbReference>